<dbReference type="AlphaFoldDB" id="A0AAP0M1W9"/>
<evidence type="ECO:0000313" key="14">
    <source>
        <dbReference type="Proteomes" id="UP001428341"/>
    </source>
</evidence>
<name>A0AAP0M1W9_9ROSI</name>
<feature type="transmembrane region" description="Helical" evidence="11">
    <location>
        <begin position="248"/>
        <end position="266"/>
    </location>
</feature>
<dbReference type="GO" id="GO:0008381">
    <property type="term" value="F:mechanosensitive monoatomic ion channel activity"/>
    <property type="evidence" value="ECO:0007669"/>
    <property type="project" value="TreeGrafter"/>
</dbReference>
<keyword evidence="5 11" id="KW-1133">Transmembrane helix</keyword>
<dbReference type="GO" id="GO:0006820">
    <property type="term" value="P:monoatomic anion transport"/>
    <property type="evidence" value="ECO:0007669"/>
    <property type="project" value="TreeGrafter"/>
</dbReference>
<dbReference type="GO" id="GO:0050982">
    <property type="term" value="P:detection of mechanical stimulus"/>
    <property type="evidence" value="ECO:0007669"/>
    <property type="project" value="UniProtKB-ARBA"/>
</dbReference>
<dbReference type="Proteomes" id="UP001428341">
    <property type="component" value="Unassembled WGS sequence"/>
</dbReference>
<dbReference type="GO" id="GO:0005886">
    <property type="term" value="C:plasma membrane"/>
    <property type="evidence" value="ECO:0007669"/>
    <property type="project" value="UniProtKB-UniRule"/>
</dbReference>
<feature type="transmembrane region" description="Helical" evidence="11">
    <location>
        <begin position="506"/>
        <end position="525"/>
    </location>
</feature>
<keyword evidence="8" id="KW-0407">Ion channel</keyword>
<feature type="domain" description="Mechanosensitive ion channel MscS" evidence="12">
    <location>
        <begin position="548"/>
        <end position="613"/>
    </location>
</feature>
<proteinExistence type="inferred from homology"/>
<keyword evidence="14" id="KW-1185">Reference proteome</keyword>
<evidence type="ECO:0000256" key="11">
    <source>
        <dbReference type="SAM" id="Phobius"/>
    </source>
</evidence>
<reference evidence="13 14" key="1">
    <citation type="submission" date="2024-05" db="EMBL/GenBank/DDBJ databases">
        <title>Haplotype-resolved chromosome-level genome assembly of Huyou (Citrus changshanensis).</title>
        <authorList>
            <person name="Miao C."/>
            <person name="Chen W."/>
            <person name="Wu Y."/>
            <person name="Wang L."/>
            <person name="Zhao S."/>
            <person name="Grierson D."/>
            <person name="Xu C."/>
            <person name="Chen K."/>
        </authorList>
    </citation>
    <scope>NUCLEOTIDE SEQUENCE [LARGE SCALE GENOMIC DNA]</scope>
    <source>
        <strain evidence="13">01-14</strain>
        <tissue evidence="13">Leaf</tissue>
    </source>
</reference>
<keyword evidence="6" id="KW-0406">Ion transport</keyword>
<evidence type="ECO:0000259" key="12">
    <source>
        <dbReference type="Pfam" id="PF00924"/>
    </source>
</evidence>
<comment type="caution">
    <text evidence="13">The sequence shown here is derived from an EMBL/GenBank/DDBJ whole genome shotgun (WGS) entry which is preliminary data.</text>
</comment>
<feature type="transmembrane region" description="Helical" evidence="11">
    <location>
        <begin position="164"/>
        <end position="187"/>
    </location>
</feature>
<dbReference type="InterPro" id="IPR006685">
    <property type="entry name" value="MscS_channel_2nd"/>
</dbReference>
<dbReference type="SUPFAM" id="SSF50182">
    <property type="entry name" value="Sm-like ribonucleoproteins"/>
    <property type="match status" value="1"/>
</dbReference>
<dbReference type="Pfam" id="PF00924">
    <property type="entry name" value="MS_channel_2nd"/>
    <property type="match status" value="1"/>
</dbReference>
<keyword evidence="4 11" id="KW-0812">Transmembrane</keyword>
<evidence type="ECO:0000256" key="2">
    <source>
        <dbReference type="ARBA" id="ARBA00008017"/>
    </source>
</evidence>
<organism evidence="13 14">
    <name type="scientific">Citrus x changshan-huyou</name>
    <dbReference type="NCBI Taxonomy" id="2935761"/>
    <lineage>
        <taxon>Eukaryota</taxon>
        <taxon>Viridiplantae</taxon>
        <taxon>Streptophyta</taxon>
        <taxon>Embryophyta</taxon>
        <taxon>Tracheophyta</taxon>
        <taxon>Spermatophyta</taxon>
        <taxon>Magnoliopsida</taxon>
        <taxon>eudicotyledons</taxon>
        <taxon>Gunneridae</taxon>
        <taxon>Pentapetalae</taxon>
        <taxon>rosids</taxon>
        <taxon>malvids</taxon>
        <taxon>Sapindales</taxon>
        <taxon>Rutaceae</taxon>
        <taxon>Aurantioideae</taxon>
        <taxon>Citrus</taxon>
    </lineage>
</organism>
<protein>
    <recommendedName>
        <fullName evidence="9">Mechanosensitive ion channel protein</fullName>
    </recommendedName>
</protein>
<gene>
    <name evidence="13" type="ORF">WN944_019573</name>
</gene>
<dbReference type="InterPro" id="IPR023408">
    <property type="entry name" value="MscS_beta-dom_sf"/>
</dbReference>
<evidence type="ECO:0000256" key="10">
    <source>
        <dbReference type="SAM" id="MobiDB-lite"/>
    </source>
</evidence>
<evidence type="ECO:0000313" key="13">
    <source>
        <dbReference type="EMBL" id="KAK9188174.1"/>
    </source>
</evidence>
<evidence type="ECO:0000256" key="7">
    <source>
        <dbReference type="ARBA" id="ARBA00023136"/>
    </source>
</evidence>
<comment type="similarity">
    <text evidence="2 9">Belongs to the MscS (TC 1.A.23) family.</text>
</comment>
<dbReference type="InterPro" id="IPR010920">
    <property type="entry name" value="LSM_dom_sf"/>
</dbReference>
<feature type="region of interest" description="Disordered" evidence="10">
    <location>
        <begin position="75"/>
        <end position="96"/>
    </location>
</feature>
<evidence type="ECO:0000256" key="4">
    <source>
        <dbReference type="ARBA" id="ARBA00022692"/>
    </source>
</evidence>
<evidence type="ECO:0000256" key="1">
    <source>
        <dbReference type="ARBA" id="ARBA00004141"/>
    </source>
</evidence>
<feature type="transmembrane region" description="Helical" evidence="11">
    <location>
        <begin position="199"/>
        <end position="227"/>
    </location>
</feature>
<feature type="transmembrane region" description="Helical" evidence="11">
    <location>
        <begin position="278"/>
        <end position="298"/>
    </location>
</feature>
<evidence type="ECO:0000256" key="3">
    <source>
        <dbReference type="ARBA" id="ARBA00022448"/>
    </source>
</evidence>
<dbReference type="FunFam" id="2.30.30.60:FF:000003">
    <property type="entry name" value="Predicted mechanosensitive ion channel"/>
    <property type="match status" value="1"/>
</dbReference>
<keyword evidence="3" id="KW-0813">Transport</keyword>
<dbReference type="EMBL" id="JBCGBO010000007">
    <property type="protein sequence ID" value="KAK9188174.1"/>
    <property type="molecule type" value="Genomic_DNA"/>
</dbReference>
<evidence type="ECO:0000256" key="8">
    <source>
        <dbReference type="ARBA" id="ARBA00023303"/>
    </source>
</evidence>
<evidence type="ECO:0000256" key="5">
    <source>
        <dbReference type="ARBA" id="ARBA00022989"/>
    </source>
</evidence>
<evidence type="ECO:0000256" key="6">
    <source>
        <dbReference type="ARBA" id="ARBA00023065"/>
    </source>
</evidence>
<dbReference type="PANTHER" id="PTHR31618">
    <property type="entry name" value="MECHANOSENSITIVE ION CHANNEL PROTEIN 5"/>
    <property type="match status" value="1"/>
</dbReference>
<evidence type="ECO:0000256" key="9">
    <source>
        <dbReference type="PIRNR" id="PIRNR017209"/>
    </source>
</evidence>
<dbReference type="Gene3D" id="2.30.30.60">
    <property type="match status" value="1"/>
</dbReference>
<feature type="transmembrane region" description="Helical" evidence="11">
    <location>
        <begin position="531"/>
        <end position="549"/>
    </location>
</feature>
<dbReference type="InterPro" id="IPR016688">
    <property type="entry name" value="MscS-like_plants/fungi"/>
</dbReference>
<sequence length="737" mass="84235">MEGGKGLVLVEKKRANSKDAVIQIPDPEEYHVTKEISGSQSSSKNLELGSLNIEVAEIDINDQDLSSCRNQLPVFAGSASPDNKPADTPSGQSLTRRKSVLRFAESHDEQDDAEILVEGNTELMKLTPRTPLMASPEQEDEYEEVYKKVKINKKHKKGNKLKKLFLLIELIAFGCVMGLLIGSLIVSKLKNHFLWQLKLWKWCVLVLVIFCGRLVTKLLMIALICLIEKNFKLKLMVLYYLDGLRRSVRAFIWFALVLLAWCLLFERGVERSKETKKIVNYITRGLVACLVGAVLWMVKTFSFKLLVASRLSKRFFDQIQEAMFDEYVISTSSGPPLIEFSEIVGGMSMKNETGNQKEKEEVIYHVSGKRKKMKKISAWTMEKLINHINSTKLSIVSNELDDCENDELDGEYNKNIESEWEAKAAAYQIFRNVAGPGSKYMDECDLLRFFIKEEVDEIMQRLGEAETGRVKRSDVTKWVVNVYKQRKSLAHYLNNSKEAMQELNRLFRGIVIVLIIIVWLLIVGLLTTKALLVILSQVVLAVFLFGNTAKNVFEAIIFLFVTHPFDVGDRCVIDGVQMVVEEMHILTTTFLRYDNEKIFYPNSVLASKPISNFYRSTVDMRDAVEFAIDVFTPLEKIGHLKSKIMNYLESKPRHWSPNHSVVVKQIKDEKMIMGLYVTHIIIFENYEEKINRRSELVLELKRIFEQVAIRIYHVVPQEVQVSYVGSATSSAAPPPES</sequence>
<dbReference type="PIRSF" id="PIRSF017209">
    <property type="entry name" value="Memb_At2g17000_prd"/>
    <property type="match status" value="1"/>
</dbReference>
<dbReference type="PANTHER" id="PTHR31618:SF7">
    <property type="entry name" value="MECHANOSENSITIVE ION CHANNEL PROTEIN"/>
    <property type="match status" value="1"/>
</dbReference>
<keyword evidence="7 9" id="KW-0472">Membrane</keyword>
<comment type="subcellular location">
    <subcellularLocation>
        <location evidence="1">Membrane</location>
        <topology evidence="1">Multi-pass membrane protein</topology>
    </subcellularLocation>
</comment>
<accession>A0AAP0M1W9</accession>